<dbReference type="PIRSF" id="PIRSF004761">
    <property type="entry name" value="Hydrgn_mat_HypA"/>
    <property type="match status" value="1"/>
</dbReference>
<evidence type="ECO:0000313" key="7">
    <source>
        <dbReference type="Proteomes" id="UP001210865"/>
    </source>
</evidence>
<dbReference type="Pfam" id="PF01155">
    <property type="entry name" value="HypA"/>
    <property type="match status" value="1"/>
</dbReference>
<organism evidence="6 7">
    <name type="scientific">Sphingomonas abietis</name>
    <dbReference type="NCBI Taxonomy" id="3012344"/>
    <lineage>
        <taxon>Bacteria</taxon>
        <taxon>Pseudomonadati</taxon>
        <taxon>Pseudomonadota</taxon>
        <taxon>Alphaproteobacteria</taxon>
        <taxon>Sphingomonadales</taxon>
        <taxon>Sphingomonadaceae</taxon>
        <taxon>Sphingomonas</taxon>
    </lineage>
</organism>
<evidence type="ECO:0000256" key="4">
    <source>
        <dbReference type="ARBA" id="ARBA00022833"/>
    </source>
</evidence>
<dbReference type="HAMAP" id="MF_00213">
    <property type="entry name" value="HypA_HybF"/>
    <property type="match status" value="1"/>
</dbReference>
<evidence type="ECO:0000256" key="5">
    <source>
        <dbReference type="HAMAP-Rule" id="MF_00213"/>
    </source>
</evidence>
<dbReference type="PANTHER" id="PTHR34535:SF3">
    <property type="entry name" value="HYDROGENASE MATURATION FACTOR HYPA"/>
    <property type="match status" value="1"/>
</dbReference>
<dbReference type="InterPro" id="IPR000688">
    <property type="entry name" value="HypA/HybF"/>
</dbReference>
<name>A0ABY7NVE9_9SPHN</name>
<proteinExistence type="inferred from homology"/>
<gene>
    <name evidence="5" type="primary">hypA</name>
    <name evidence="6" type="ORF">PBT88_09955</name>
</gene>
<dbReference type="RefSeq" id="WP_270079017.1">
    <property type="nucleotide sequence ID" value="NZ_CP115174.1"/>
</dbReference>
<accession>A0ABY7NVE9</accession>
<comment type="similarity">
    <text evidence="1 5">Belongs to the HypA/HybF family.</text>
</comment>
<feature type="binding site" evidence="5">
    <location>
        <position position="73"/>
    </location>
    <ligand>
        <name>Zn(2+)</name>
        <dbReference type="ChEBI" id="CHEBI:29105"/>
    </ligand>
</feature>
<evidence type="ECO:0000256" key="1">
    <source>
        <dbReference type="ARBA" id="ARBA00010748"/>
    </source>
</evidence>
<feature type="binding site" evidence="5">
    <location>
        <position position="88"/>
    </location>
    <ligand>
        <name>Zn(2+)</name>
        <dbReference type="ChEBI" id="CHEBI:29105"/>
    </ligand>
</feature>
<protein>
    <recommendedName>
        <fullName evidence="5">Hydrogenase maturation factor HypA</fullName>
    </recommendedName>
</protein>
<dbReference type="InterPro" id="IPR020538">
    <property type="entry name" value="Hydgase_Ni_incorp_HypA/HybF_CS"/>
</dbReference>
<dbReference type="PANTHER" id="PTHR34535">
    <property type="entry name" value="HYDROGENASE MATURATION FACTOR HYPA"/>
    <property type="match status" value="1"/>
</dbReference>
<feature type="binding site" evidence="5">
    <location>
        <position position="91"/>
    </location>
    <ligand>
        <name>Zn(2+)</name>
        <dbReference type="ChEBI" id="CHEBI:29105"/>
    </ligand>
</feature>
<reference evidence="6 7" key="1">
    <citation type="submission" date="2022-12" db="EMBL/GenBank/DDBJ databases">
        <title>Sphingomonas abieness sp. nov., an endophytic bacterium isolated from Abies koreana.</title>
        <authorList>
            <person name="Jiang L."/>
            <person name="Lee J."/>
        </authorList>
    </citation>
    <scope>NUCLEOTIDE SEQUENCE [LARGE SCALE GENOMIC DNA]</scope>
    <source>
        <strain evidence="7">PAMB 00755</strain>
    </source>
</reference>
<feature type="binding site" evidence="5">
    <location>
        <position position="2"/>
    </location>
    <ligand>
        <name>Ni(2+)</name>
        <dbReference type="ChEBI" id="CHEBI:49786"/>
    </ligand>
</feature>
<evidence type="ECO:0000313" key="6">
    <source>
        <dbReference type="EMBL" id="WBO24391.1"/>
    </source>
</evidence>
<feature type="binding site" evidence="5">
    <location>
        <position position="76"/>
    </location>
    <ligand>
        <name>Zn(2+)</name>
        <dbReference type="ChEBI" id="CHEBI:29105"/>
    </ligand>
</feature>
<dbReference type="Proteomes" id="UP001210865">
    <property type="component" value="Chromosome"/>
</dbReference>
<keyword evidence="4 5" id="KW-0862">Zinc</keyword>
<comment type="function">
    <text evidence="5">Involved in the maturation of [NiFe] hydrogenases. Required for nickel insertion into the metal center of the hydrogenase.</text>
</comment>
<keyword evidence="3 5" id="KW-0479">Metal-binding</keyword>
<dbReference type="EMBL" id="CP115174">
    <property type="protein sequence ID" value="WBO24391.1"/>
    <property type="molecule type" value="Genomic_DNA"/>
</dbReference>
<keyword evidence="7" id="KW-1185">Reference proteome</keyword>
<dbReference type="Gene3D" id="3.30.2320.80">
    <property type="match status" value="1"/>
</dbReference>
<evidence type="ECO:0000256" key="3">
    <source>
        <dbReference type="ARBA" id="ARBA00022723"/>
    </source>
</evidence>
<keyword evidence="2 5" id="KW-0533">Nickel</keyword>
<evidence type="ECO:0000256" key="2">
    <source>
        <dbReference type="ARBA" id="ARBA00022596"/>
    </source>
</evidence>
<sequence>MHELSIASALFDIVSEQAKRFPGERVIGVTMSIGGVQALEPDAVRTCFTLLSEGSAIAGAELTIERRPIVVFCRRCEAEREADTNFACVTCGNYGVRLVGSQAMSVEKMTLRSRENTMDESHGR</sequence>
<dbReference type="PROSITE" id="PS01249">
    <property type="entry name" value="HYPA"/>
    <property type="match status" value="1"/>
</dbReference>